<feature type="signal peptide" evidence="3">
    <location>
        <begin position="1"/>
        <end position="35"/>
    </location>
</feature>
<dbReference type="InterPro" id="IPR006311">
    <property type="entry name" value="TAT_signal"/>
</dbReference>
<evidence type="ECO:0000256" key="2">
    <source>
        <dbReference type="SAM" id="Phobius"/>
    </source>
</evidence>
<feature type="compositionally biased region" description="Low complexity" evidence="1">
    <location>
        <begin position="245"/>
        <end position="278"/>
    </location>
</feature>
<reference evidence="4 5" key="1">
    <citation type="submission" date="2017-10" db="EMBL/GenBank/DDBJ databases">
        <title>Integration of genomic and chemical information greatly accelerates assignment of the full stereostructure of myelolactone, a potent inhibitor of myeloma from a marine-derived Micromonospora.</title>
        <authorList>
            <person name="Kim M.C."/>
            <person name="Machado H."/>
            <person name="Jensen P.R."/>
            <person name="Fenical W."/>
        </authorList>
    </citation>
    <scope>NUCLEOTIDE SEQUENCE [LARGE SCALE GENOMIC DNA]</scope>
    <source>
        <strain evidence="4 5">CNY-010</strain>
    </source>
</reference>
<dbReference type="KEGG" id="mtua:CSH63_12350"/>
<keyword evidence="2" id="KW-0472">Membrane</keyword>
<protein>
    <recommendedName>
        <fullName evidence="6">Carboxypeptidase regulatory-like domain-containing protein</fullName>
    </recommendedName>
</protein>
<dbReference type="Proteomes" id="UP000267804">
    <property type="component" value="Chromosome"/>
</dbReference>
<dbReference type="RefSeq" id="WP_120570403.1">
    <property type="nucleotide sequence ID" value="NZ_CP024087.1"/>
</dbReference>
<dbReference type="InterPro" id="IPR008969">
    <property type="entry name" value="CarboxyPept-like_regulatory"/>
</dbReference>
<dbReference type="Gene3D" id="2.60.40.1120">
    <property type="entry name" value="Carboxypeptidase-like, regulatory domain"/>
    <property type="match status" value="1"/>
</dbReference>
<feature type="chain" id="PRO_5038968656" description="Carboxypeptidase regulatory-like domain-containing protein" evidence="3">
    <location>
        <begin position="36"/>
        <end position="371"/>
    </location>
</feature>
<evidence type="ECO:0000313" key="4">
    <source>
        <dbReference type="EMBL" id="AYF28226.1"/>
    </source>
</evidence>
<proteinExistence type="predicted"/>
<dbReference type="EMBL" id="CP024087">
    <property type="protein sequence ID" value="AYF28226.1"/>
    <property type="molecule type" value="Genomic_DNA"/>
</dbReference>
<evidence type="ECO:0000313" key="5">
    <source>
        <dbReference type="Proteomes" id="UP000267804"/>
    </source>
</evidence>
<feature type="region of interest" description="Disordered" evidence="1">
    <location>
        <begin position="245"/>
        <end position="282"/>
    </location>
</feature>
<organism evidence="4 5">
    <name type="scientific">Micromonospora tulbaghiae</name>
    <dbReference type="NCBI Taxonomy" id="479978"/>
    <lineage>
        <taxon>Bacteria</taxon>
        <taxon>Bacillati</taxon>
        <taxon>Actinomycetota</taxon>
        <taxon>Actinomycetes</taxon>
        <taxon>Micromonosporales</taxon>
        <taxon>Micromonosporaceae</taxon>
        <taxon>Micromonospora</taxon>
    </lineage>
</organism>
<sequence>MTTRSRVRWTRAAAIVTLTAGTLALPAAPSPAAPAAPETVSILSVSAENVKPRETVRVRFRVTNNGRRAETAIVVVGGGLRCATGCRAEPNLGPGQSRTFDATLVAPDARPGETTGLNISVGVRLAGQNSYAYKMVYVHGAGASPTGGASPAAGVSGVSGRVRDADGKAIGGADLTIRDSAGHEYRTTSDRSGLFSITSRAGRTIAEGSITVRASMDGYRTARATVRGRAGDVATVRLTLAAVATPATASPSPAEEASPPAAAAGDDLPAAAPPTLRATGEESGSTSMFLLGGLLVAAGLGALALVLVRRRSAPGAAAEVTPPATRLPAGGNLADAPTAILHLGPPGGGPENAFHDPALTYRRRAATSEGS</sequence>
<dbReference type="Pfam" id="PF13620">
    <property type="entry name" value="CarboxypepD_reg"/>
    <property type="match status" value="1"/>
</dbReference>
<evidence type="ECO:0000256" key="3">
    <source>
        <dbReference type="SAM" id="SignalP"/>
    </source>
</evidence>
<dbReference type="PROSITE" id="PS51318">
    <property type="entry name" value="TAT"/>
    <property type="match status" value="1"/>
</dbReference>
<keyword evidence="2" id="KW-0812">Transmembrane</keyword>
<evidence type="ECO:0000256" key="1">
    <source>
        <dbReference type="SAM" id="MobiDB-lite"/>
    </source>
</evidence>
<name>A0A386WIJ9_9ACTN</name>
<keyword evidence="2" id="KW-1133">Transmembrane helix</keyword>
<dbReference type="SUPFAM" id="SSF49464">
    <property type="entry name" value="Carboxypeptidase regulatory domain-like"/>
    <property type="match status" value="1"/>
</dbReference>
<evidence type="ECO:0008006" key="6">
    <source>
        <dbReference type="Google" id="ProtNLM"/>
    </source>
</evidence>
<feature type="transmembrane region" description="Helical" evidence="2">
    <location>
        <begin position="288"/>
        <end position="308"/>
    </location>
</feature>
<accession>A0A386WIJ9</accession>
<gene>
    <name evidence="4" type="ORF">CSH63_12350</name>
</gene>
<keyword evidence="3" id="KW-0732">Signal</keyword>
<dbReference type="AlphaFoldDB" id="A0A386WIJ9"/>